<dbReference type="InterPro" id="IPR036890">
    <property type="entry name" value="HATPase_C_sf"/>
</dbReference>
<evidence type="ECO:0000256" key="5">
    <source>
        <dbReference type="ARBA" id="ARBA00022741"/>
    </source>
</evidence>
<dbReference type="Gene3D" id="1.20.5.1930">
    <property type="match status" value="1"/>
</dbReference>
<evidence type="ECO:0000313" key="11">
    <source>
        <dbReference type="EMBL" id="MDE5413425.1"/>
    </source>
</evidence>
<evidence type="ECO:0000259" key="9">
    <source>
        <dbReference type="PROSITE" id="PS50109"/>
    </source>
</evidence>
<evidence type="ECO:0000259" key="10">
    <source>
        <dbReference type="PROSITE" id="PS50112"/>
    </source>
</evidence>
<keyword evidence="7" id="KW-0067">ATP-binding</keyword>
<dbReference type="SMART" id="SM00387">
    <property type="entry name" value="HATPase_c"/>
    <property type="match status" value="1"/>
</dbReference>
<dbReference type="PROSITE" id="PS50112">
    <property type="entry name" value="PAS"/>
    <property type="match status" value="1"/>
</dbReference>
<dbReference type="CDD" id="cd16917">
    <property type="entry name" value="HATPase_UhpB-NarQ-NarX-like"/>
    <property type="match status" value="1"/>
</dbReference>
<dbReference type="InterPro" id="IPR005467">
    <property type="entry name" value="His_kinase_dom"/>
</dbReference>
<dbReference type="PANTHER" id="PTHR24421">
    <property type="entry name" value="NITRATE/NITRITE SENSOR PROTEIN NARX-RELATED"/>
    <property type="match status" value="1"/>
</dbReference>
<dbReference type="PANTHER" id="PTHR24421:SF10">
    <property type="entry name" value="NITRATE_NITRITE SENSOR PROTEIN NARQ"/>
    <property type="match status" value="1"/>
</dbReference>
<evidence type="ECO:0000256" key="1">
    <source>
        <dbReference type="ARBA" id="ARBA00000085"/>
    </source>
</evidence>
<feature type="domain" description="PAS" evidence="10">
    <location>
        <begin position="2"/>
        <end position="45"/>
    </location>
</feature>
<keyword evidence="5" id="KW-0547">Nucleotide-binding</keyword>
<keyword evidence="6 11" id="KW-0418">Kinase</keyword>
<keyword evidence="4" id="KW-0808">Transferase</keyword>
<dbReference type="Proteomes" id="UP001148125">
    <property type="component" value="Unassembled WGS sequence"/>
</dbReference>
<evidence type="ECO:0000256" key="2">
    <source>
        <dbReference type="ARBA" id="ARBA00012438"/>
    </source>
</evidence>
<dbReference type="EC" id="2.7.13.3" evidence="2"/>
<keyword evidence="12" id="KW-1185">Reference proteome</keyword>
<dbReference type="InterPro" id="IPR011712">
    <property type="entry name" value="Sig_transdc_His_kin_sub3_dim/P"/>
</dbReference>
<dbReference type="InterPro" id="IPR003594">
    <property type="entry name" value="HATPase_dom"/>
</dbReference>
<dbReference type="InterPro" id="IPR050482">
    <property type="entry name" value="Sensor_HK_TwoCompSys"/>
</dbReference>
<accession>A0ABT5VDA1</accession>
<feature type="domain" description="Histidine kinase" evidence="9">
    <location>
        <begin position="140"/>
        <end position="333"/>
    </location>
</feature>
<dbReference type="Pfam" id="PF13188">
    <property type="entry name" value="PAS_8"/>
    <property type="match status" value="1"/>
</dbReference>
<gene>
    <name evidence="11" type="ORF">N7Z68_08500</name>
</gene>
<protein>
    <recommendedName>
        <fullName evidence="2">histidine kinase</fullName>
        <ecNumber evidence="2">2.7.13.3</ecNumber>
    </recommendedName>
</protein>
<comment type="catalytic activity">
    <reaction evidence="1">
        <text>ATP + protein L-histidine = ADP + protein N-phospho-L-histidine.</text>
        <dbReference type="EC" id="2.7.13.3"/>
    </reaction>
</comment>
<dbReference type="Gene3D" id="3.30.565.10">
    <property type="entry name" value="Histidine kinase-like ATPase, C-terminal domain"/>
    <property type="match status" value="1"/>
</dbReference>
<evidence type="ECO:0000256" key="8">
    <source>
        <dbReference type="ARBA" id="ARBA00023012"/>
    </source>
</evidence>
<dbReference type="PROSITE" id="PS50109">
    <property type="entry name" value="HIS_KIN"/>
    <property type="match status" value="1"/>
</dbReference>
<dbReference type="SUPFAM" id="SSF55785">
    <property type="entry name" value="PYP-like sensor domain (PAS domain)"/>
    <property type="match status" value="1"/>
</dbReference>
<dbReference type="Pfam" id="PF07730">
    <property type="entry name" value="HisKA_3"/>
    <property type="match status" value="1"/>
</dbReference>
<dbReference type="SUPFAM" id="SSF55874">
    <property type="entry name" value="ATPase domain of HSP90 chaperone/DNA topoisomerase II/histidine kinase"/>
    <property type="match status" value="1"/>
</dbReference>
<organism evidence="11 12">
    <name type="scientific">Alkalihalobacterium chitinilyticum</name>
    <dbReference type="NCBI Taxonomy" id="2980103"/>
    <lineage>
        <taxon>Bacteria</taxon>
        <taxon>Bacillati</taxon>
        <taxon>Bacillota</taxon>
        <taxon>Bacilli</taxon>
        <taxon>Bacillales</taxon>
        <taxon>Bacillaceae</taxon>
        <taxon>Alkalihalobacterium</taxon>
    </lineage>
</organism>
<evidence type="ECO:0000256" key="3">
    <source>
        <dbReference type="ARBA" id="ARBA00022553"/>
    </source>
</evidence>
<dbReference type="RefSeq" id="WP_275118042.1">
    <property type="nucleotide sequence ID" value="NZ_JAOTPO010000004.1"/>
</dbReference>
<sequence>MKLEWFKQVVDDLSEGVVIINKDRVIHYHNQLAKEMTGWELGDVVPYCSYCKMREVAPGEERCILAHEDPLPSFQAHMPTYKGKKETSFEMSTTKIPLEGMEFMVLILRNPKWTSEKERLKIKKLLIRDTIATQEKERKAIAMELHDDISQGVYSAFLGLQGVKHHITDENYQSHFRKIEGTLEKTLDNIQRLTKQLRPQAIDQFGLKATLKSAVEDWKKFYKVNFTLSYQIHEYQLSKEVELQLFRLIQEAVTNAVRHGKAKEIMIKFTESEDQIMFQIIDDGQGFDVGQTKFKGLGLYHMKERMAMINGEVNWDSKIGGPTKVEGYVDMNNKGC</sequence>
<evidence type="ECO:0000256" key="4">
    <source>
        <dbReference type="ARBA" id="ARBA00022679"/>
    </source>
</evidence>
<dbReference type="InterPro" id="IPR000014">
    <property type="entry name" value="PAS"/>
</dbReference>
<dbReference type="GO" id="GO:0016301">
    <property type="term" value="F:kinase activity"/>
    <property type="evidence" value="ECO:0007669"/>
    <property type="project" value="UniProtKB-KW"/>
</dbReference>
<dbReference type="Pfam" id="PF02518">
    <property type="entry name" value="HATPase_c"/>
    <property type="match status" value="1"/>
</dbReference>
<keyword evidence="8" id="KW-0902">Two-component regulatory system</keyword>
<proteinExistence type="predicted"/>
<evidence type="ECO:0000256" key="6">
    <source>
        <dbReference type="ARBA" id="ARBA00022777"/>
    </source>
</evidence>
<reference evidence="11" key="1">
    <citation type="submission" date="2024-05" db="EMBL/GenBank/DDBJ databases">
        <title>Alkalihalobacillus sp. strain MEB203 novel alkaliphilic bacterium from Lonar Lake, India.</title>
        <authorList>
            <person name="Joshi A."/>
            <person name="Thite S."/>
            <person name="Mengade P."/>
        </authorList>
    </citation>
    <scope>NUCLEOTIDE SEQUENCE</scope>
    <source>
        <strain evidence="11">MEB 203</strain>
    </source>
</reference>
<evidence type="ECO:0000256" key="7">
    <source>
        <dbReference type="ARBA" id="ARBA00022840"/>
    </source>
</evidence>
<comment type="caution">
    <text evidence="11">The sequence shown here is derived from an EMBL/GenBank/DDBJ whole genome shotgun (WGS) entry which is preliminary data.</text>
</comment>
<keyword evidence="3" id="KW-0597">Phosphoprotein</keyword>
<dbReference type="EMBL" id="JAOTPO010000004">
    <property type="protein sequence ID" value="MDE5413425.1"/>
    <property type="molecule type" value="Genomic_DNA"/>
</dbReference>
<dbReference type="InterPro" id="IPR035965">
    <property type="entry name" value="PAS-like_dom_sf"/>
</dbReference>
<evidence type="ECO:0000313" key="12">
    <source>
        <dbReference type="Proteomes" id="UP001148125"/>
    </source>
</evidence>
<name>A0ABT5VDA1_9BACI</name>